<keyword evidence="2" id="KW-1185">Reference proteome</keyword>
<dbReference type="EMBL" id="CM051395">
    <property type="protein sequence ID" value="KAJ4725154.1"/>
    <property type="molecule type" value="Genomic_DNA"/>
</dbReference>
<reference evidence="1 2" key="1">
    <citation type="journal article" date="2023" name="Science">
        <title>Complex scaffold remodeling in plant triterpene biosynthesis.</title>
        <authorList>
            <person name="De La Pena R."/>
            <person name="Hodgson H."/>
            <person name="Liu J.C."/>
            <person name="Stephenson M.J."/>
            <person name="Martin A.C."/>
            <person name="Owen C."/>
            <person name="Harkess A."/>
            <person name="Leebens-Mack J."/>
            <person name="Jimenez L.E."/>
            <person name="Osbourn A."/>
            <person name="Sattely E.S."/>
        </authorList>
    </citation>
    <scope>NUCLEOTIDE SEQUENCE [LARGE SCALE GENOMIC DNA]</scope>
    <source>
        <strain evidence="2">cv. JPN11</strain>
        <tissue evidence="1">Leaf</tissue>
    </source>
</reference>
<organism evidence="1 2">
    <name type="scientific">Melia azedarach</name>
    <name type="common">Chinaberry tree</name>
    <dbReference type="NCBI Taxonomy" id="155640"/>
    <lineage>
        <taxon>Eukaryota</taxon>
        <taxon>Viridiplantae</taxon>
        <taxon>Streptophyta</taxon>
        <taxon>Embryophyta</taxon>
        <taxon>Tracheophyta</taxon>
        <taxon>Spermatophyta</taxon>
        <taxon>Magnoliopsida</taxon>
        <taxon>eudicotyledons</taxon>
        <taxon>Gunneridae</taxon>
        <taxon>Pentapetalae</taxon>
        <taxon>rosids</taxon>
        <taxon>malvids</taxon>
        <taxon>Sapindales</taxon>
        <taxon>Meliaceae</taxon>
        <taxon>Melia</taxon>
    </lineage>
</organism>
<sequence>MSLLSQVRGFIFLFYKSSRPSSIKPSTACLYRLSKRYSKERGSHVTDERAPSTAKEFERVAEEKQKLRAAEQGVASQTSEKVYDGAEEATIGDAKVESVHNRFKEHEEGADYHKRGDEP</sequence>
<protein>
    <submittedName>
        <fullName evidence="1">Uncharacterized protein</fullName>
    </submittedName>
</protein>
<evidence type="ECO:0000313" key="2">
    <source>
        <dbReference type="Proteomes" id="UP001164539"/>
    </source>
</evidence>
<gene>
    <name evidence="1" type="ORF">OWV82_004064</name>
</gene>
<comment type="caution">
    <text evidence="1">The sequence shown here is derived from an EMBL/GenBank/DDBJ whole genome shotgun (WGS) entry which is preliminary data.</text>
</comment>
<name>A0ACC1YP44_MELAZ</name>
<accession>A0ACC1YP44</accession>
<evidence type="ECO:0000313" key="1">
    <source>
        <dbReference type="EMBL" id="KAJ4725154.1"/>
    </source>
</evidence>
<dbReference type="Proteomes" id="UP001164539">
    <property type="component" value="Chromosome 2"/>
</dbReference>
<proteinExistence type="predicted"/>